<dbReference type="InterPro" id="IPR001789">
    <property type="entry name" value="Sig_transdc_resp-reg_receiver"/>
</dbReference>
<dbReference type="PROSITE" id="PS50109">
    <property type="entry name" value="HIS_KIN"/>
    <property type="match status" value="1"/>
</dbReference>
<dbReference type="InterPro" id="IPR011006">
    <property type="entry name" value="CheY-like_superfamily"/>
</dbReference>
<dbReference type="SMART" id="SM00387">
    <property type="entry name" value="HATPase_c"/>
    <property type="match status" value="1"/>
</dbReference>
<evidence type="ECO:0000259" key="18">
    <source>
        <dbReference type="PROSITE" id="PS50112"/>
    </source>
</evidence>
<dbReference type="SUPFAM" id="SSF47384">
    <property type="entry name" value="Homodimeric domain of signal transducing histidine kinase"/>
    <property type="match status" value="1"/>
</dbReference>
<dbReference type="Gene3D" id="3.30.565.10">
    <property type="entry name" value="Histidine kinase-like ATPase, C-terminal domain"/>
    <property type="match status" value="1"/>
</dbReference>
<dbReference type="SUPFAM" id="SSF55874">
    <property type="entry name" value="ATPase domain of HSP90 chaperone/DNA topoisomerase II/histidine kinase"/>
    <property type="match status" value="1"/>
</dbReference>
<keyword evidence="11" id="KW-0902">Two-component regulatory system</keyword>
<dbReference type="InterPro" id="IPR001610">
    <property type="entry name" value="PAC"/>
</dbReference>
<dbReference type="PANTHER" id="PTHR43047:SF72">
    <property type="entry name" value="OSMOSENSING HISTIDINE PROTEIN KINASE SLN1"/>
    <property type="match status" value="1"/>
</dbReference>
<protein>
    <recommendedName>
        <fullName evidence="3">histidine kinase</fullName>
        <ecNumber evidence="3">2.7.13.3</ecNumber>
    </recommendedName>
</protein>
<dbReference type="Gene3D" id="1.10.287.130">
    <property type="match status" value="1"/>
</dbReference>
<comment type="subcellular location">
    <subcellularLocation>
        <location evidence="2">Membrane</location>
    </subcellularLocation>
</comment>
<keyword evidence="21" id="KW-1185">Reference proteome</keyword>
<dbReference type="SMART" id="SM00091">
    <property type="entry name" value="PAS"/>
    <property type="match status" value="5"/>
</dbReference>
<dbReference type="GO" id="GO:0005886">
    <property type="term" value="C:plasma membrane"/>
    <property type="evidence" value="ECO:0007669"/>
    <property type="project" value="TreeGrafter"/>
</dbReference>
<dbReference type="Proteomes" id="UP000236724">
    <property type="component" value="Unassembled WGS sequence"/>
</dbReference>
<keyword evidence="12 15" id="KW-0472">Membrane</keyword>
<evidence type="ECO:0000256" key="8">
    <source>
        <dbReference type="ARBA" id="ARBA00022777"/>
    </source>
</evidence>
<dbReference type="InterPro" id="IPR013767">
    <property type="entry name" value="PAS_fold"/>
</dbReference>
<evidence type="ECO:0000256" key="3">
    <source>
        <dbReference type="ARBA" id="ARBA00012438"/>
    </source>
</evidence>
<organism evidence="20 21">
    <name type="scientific">Candidatus Venteria ishoeyi</name>
    <dbReference type="NCBI Taxonomy" id="1899563"/>
    <lineage>
        <taxon>Bacteria</taxon>
        <taxon>Pseudomonadati</taxon>
        <taxon>Pseudomonadota</taxon>
        <taxon>Gammaproteobacteria</taxon>
        <taxon>Thiotrichales</taxon>
        <taxon>Thiotrichaceae</taxon>
        <taxon>Venteria</taxon>
    </lineage>
</organism>
<dbReference type="Pfam" id="PF00512">
    <property type="entry name" value="HisKA"/>
    <property type="match status" value="1"/>
</dbReference>
<dbReference type="CDD" id="cd16922">
    <property type="entry name" value="HATPase_EvgS-ArcB-TorS-like"/>
    <property type="match status" value="1"/>
</dbReference>
<evidence type="ECO:0000256" key="1">
    <source>
        <dbReference type="ARBA" id="ARBA00000085"/>
    </source>
</evidence>
<dbReference type="InterPro" id="IPR033425">
    <property type="entry name" value="MASE3"/>
</dbReference>
<dbReference type="Gene3D" id="3.40.50.2300">
    <property type="match status" value="1"/>
</dbReference>
<feature type="domain" description="PAS" evidence="18">
    <location>
        <begin position="791"/>
        <end position="863"/>
    </location>
</feature>
<dbReference type="InterPro" id="IPR036890">
    <property type="entry name" value="HATPase_C_sf"/>
</dbReference>
<dbReference type="PRINTS" id="PR00344">
    <property type="entry name" value="BCTRLSENSOR"/>
</dbReference>
<feature type="transmembrane region" description="Helical" evidence="15">
    <location>
        <begin position="110"/>
        <end position="129"/>
    </location>
</feature>
<keyword evidence="14" id="KW-0175">Coiled coil</keyword>
<dbReference type="InterPro" id="IPR000014">
    <property type="entry name" value="PAS"/>
</dbReference>
<dbReference type="FunFam" id="3.30.565.10:FF:000010">
    <property type="entry name" value="Sensor histidine kinase RcsC"/>
    <property type="match status" value="1"/>
</dbReference>
<feature type="transmembrane region" description="Helical" evidence="15">
    <location>
        <begin position="69"/>
        <end position="90"/>
    </location>
</feature>
<dbReference type="SMART" id="SM00448">
    <property type="entry name" value="REC"/>
    <property type="match status" value="1"/>
</dbReference>
<dbReference type="Pfam" id="PF17159">
    <property type="entry name" value="MASE3"/>
    <property type="match status" value="1"/>
</dbReference>
<sequence>MPIKMNLLADKLFAWRNTLTPLFMAVLLILISRYNYLLFHVSAEFFAIGVAWAMLTVMWHCYGYTRHHLLMYLSIGYFWLAGIDLLHTVTYKGMGIFPATDTDANLSTQLWISARFLEALFLLSAPLFIRRSVNRSWLFLGLGIVTLFVLWTISHGWFPDCYIEGQGLTPFKIYTEYFIILLLFIVWLHFYVYRKKLDTEIFMALGLVLLFSAISELAFSFYISVYGLSNLVGHIFKIFSLWVVYLSIIRYPLQQIVTSAQEQKSNAEQLRVSEAHFRAIANYSYDMEVWTMPDAQVAWVNPSVERFTGYKPEEYMHLQDRFSKVIAKEDRERMFKLHCRALQEHISANDIPFRMCHKNGSQRWVAVSFQPIYDQDKIYQGLRSSIRDIQERIEAEQHFHTLASNIAGVNYRCACDKNWTMAFINEGIETLTGYPAADFIANQVRSYASVIHPDDVGMVEERVLQSVAEQRPFTIEYRIIHADQTIRWVHEKGVSVLNEQSNTRYLDGVIDDISERKQAEQALRDSKHQLAEVEARQRLILNTVGEGIYGIDEKGLCTFINPAALEMLGYRDTAEVLGRDMHKLIHHFDANGQPLLKKDCPVHQTLHNGWVSREDQIFTRVDGSCFPVWVHARQIKHEQQIIGAVVSFRNVSIHKEMEEALRAERNFAESVINTAPAIVLLIDTKGRIIRFNSYMENISGYCLEEVQGKDWFRTFLPESDQEQIRNIFLNAIGEIQTKGNVNPIVTKEGKEVEIEWWDQTLKDTGGKVVGLLAIGQDITERLQAEHSLRLSEKRFRELVENMSDMVYQFSNTQGSLYWSPRVATSLGYTPTEIMNNPMIWHDAIHPEDIIKVDAAIAESIKGHSFAIKYRIKDRHGDWHWLHDRAIGRESRGKEVIISGIAQDITEQVKAEQALQEAKEKLEQRVAERTEELELTNHALVQAKEIAESANRAKSLFLANMSHELRTPLNAILGFSQLMVNAPDTTLKQKESLDIINHAGEHLLAMINDVLDLSKIEANKIELHLEIFDVKQLLQDMTEMFRIRAQSKNISIKLMLEDNMSHHIKTDPGKLRQIISNLLGNAIKFTPQGNIDLRAGLLPPAYETEQWYLQVAVQDTGKGIAKGKLDDIFKPFVQAAPDMPGQKGTGLGLTISRKFVELLGGEMRVTSTLGEGTYFSFLIAVDVPETAAEITQKNKAMSVLGLQPRQQAWRILVVDDDQDSRTLLKNVLTEVGFEVKTGVNGEDAVRLFQTWQPHFIWLDIQMPVMDGYAATAKIRTLSGGEQVKIVALTANVFQKERNKVLLEGCDDILAKPFLIPQVFELMNKYLGVSYIYAQEAVTYPPQKTAALSVDDLKKLSKALLNLLYEAILTLEAEQIDNIVAQIREINPDIAKRLEILTKVYDYEPIYILCTQILASEEKLN</sequence>
<evidence type="ECO:0000256" key="13">
    <source>
        <dbReference type="PROSITE-ProRule" id="PRU00169"/>
    </source>
</evidence>
<feature type="transmembrane region" description="Helical" evidence="15">
    <location>
        <begin position="12"/>
        <end position="31"/>
    </location>
</feature>
<keyword evidence="7" id="KW-0547">Nucleotide-binding</keyword>
<dbReference type="GO" id="GO:0000155">
    <property type="term" value="F:phosphorelay sensor kinase activity"/>
    <property type="evidence" value="ECO:0007669"/>
    <property type="project" value="InterPro"/>
</dbReference>
<evidence type="ECO:0000259" key="17">
    <source>
        <dbReference type="PROSITE" id="PS50110"/>
    </source>
</evidence>
<dbReference type="InterPro" id="IPR036097">
    <property type="entry name" value="HisK_dim/P_sf"/>
</dbReference>
<evidence type="ECO:0000256" key="9">
    <source>
        <dbReference type="ARBA" id="ARBA00022840"/>
    </source>
</evidence>
<dbReference type="InterPro" id="IPR013655">
    <property type="entry name" value="PAS_fold_3"/>
</dbReference>
<keyword evidence="6 15" id="KW-0812">Transmembrane</keyword>
<feature type="transmembrane region" description="Helical" evidence="15">
    <location>
        <begin position="136"/>
        <end position="153"/>
    </location>
</feature>
<evidence type="ECO:0000256" key="6">
    <source>
        <dbReference type="ARBA" id="ARBA00022692"/>
    </source>
</evidence>
<feature type="domain" description="PAC" evidence="19">
    <location>
        <begin position="737"/>
        <end position="790"/>
    </location>
</feature>
<keyword evidence="4 13" id="KW-0597">Phosphoprotein</keyword>
<evidence type="ECO:0000256" key="7">
    <source>
        <dbReference type="ARBA" id="ARBA00022741"/>
    </source>
</evidence>
<feature type="domain" description="PAC" evidence="19">
    <location>
        <begin position="473"/>
        <end position="525"/>
    </location>
</feature>
<dbReference type="GO" id="GO:0006355">
    <property type="term" value="P:regulation of DNA-templated transcription"/>
    <property type="evidence" value="ECO:0007669"/>
    <property type="project" value="InterPro"/>
</dbReference>
<dbReference type="GO" id="GO:0005524">
    <property type="term" value="F:ATP binding"/>
    <property type="evidence" value="ECO:0007669"/>
    <property type="project" value="UniProtKB-KW"/>
</dbReference>
<evidence type="ECO:0000256" key="2">
    <source>
        <dbReference type="ARBA" id="ARBA00004370"/>
    </source>
</evidence>
<evidence type="ECO:0000313" key="21">
    <source>
        <dbReference type="Proteomes" id="UP000236724"/>
    </source>
</evidence>
<dbReference type="CDD" id="cd00130">
    <property type="entry name" value="PAS"/>
    <property type="match status" value="5"/>
</dbReference>
<evidence type="ECO:0000256" key="11">
    <source>
        <dbReference type="ARBA" id="ARBA00023012"/>
    </source>
</evidence>
<dbReference type="Pfam" id="PF00072">
    <property type="entry name" value="Response_reg"/>
    <property type="match status" value="1"/>
</dbReference>
<name>A0A1H6FHQ4_9GAMM</name>
<dbReference type="InterPro" id="IPR005467">
    <property type="entry name" value="His_kinase_dom"/>
</dbReference>
<evidence type="ECO:0000256" key="15">
    <source>
        <dbReference type="SAM" id="Phobius"/>
    </source>
</evidence>
<dbReference type="GO" id="GO:0009927">
    <property type="term" value="F:histidine phosphotransfer kinase activity"/>
    <property type="evidence" value="ECO:0007669"/>
    <property type="project" value="TreeGrafter"/>
</dbReference>
<dbReference type="Pfam" id="PF00989">
    <property type="entry name" value="PAS"/>
    <property type="match status" value="2"/>
</dbReference>
<dbReference type="PROSITE" id="PS50113">
    <property type="entry name" value="PAC"/>
    <property type="match status" value="4"/>
</dbReference>
<evidence type="ECO:0000313" key="20">
    <source>
        <dbReference type="EMBL" id="SEH08676.1"/>
    </source>
</evidence>
<keyword evidence="5 20" id="KW-0808">Transferase</keyword>
<keyword evidence="8 20" id="KW-0418">Kinase</keyword>
<keyword evidence="10 15" id="KW-1133">Transmembrane helix</keyword>
<feature type="domain" description="PAS" evidence="18">
    <location>
        <begin position="294"/>
        <end position="345"/>
    </location>
</feature>
<feature type="transmembrane region" description="Helical" evidence="15">
    <location>
        <begin position="37"/>
        <end position="57"/>
    </location>
</feature>
<dbReference type="CDD" id="cd17546">
    <property type="entry name" value="REC_hyHK_CKI1_RcsC-like"/>
    <property type="match status" value="1"/>
</dbReference>
<feature type="transmembrane region" description="Helical" evidence="15">
    <location>
        <begin position="204"/>
        <end position="225"/>
    </location>
</feature>
<feature type="domain" description="PAS" evidence="18">
    <location>
        <begin position="533"/>
        <end position="570"/>
    </location>
</feature>
<dbReference type="FunFam" id="1.10.287.130:FF:000004">
    <property type="entry name" value="Ethylene receptor 1"/>
    <property type="match status" value="1"/>
</dbReference>
<feature type="coiled-coil region" evidence="14">
    <location>
        <begin position="900"/>
        <end position="938"/>
    </location>
</feature>
<dbReference type="SUPFAM" id="SSF55785">
    <property type="entry name" value="PYP-like sensor domain (PAS domain)"/>
    <property type="match status" value="5"/>
</dbReference>
<dbReference type="InterPro" id="IPR000700">
    <property type="entry name" value="PAS-assoc_C"/>
</dbReference>
<feature type="domain" description="PAS" evidence="18">
    <location>
        <begin position="664"/>
        <end position="732"/>
    </location>
</feature>
<evidence type="ECO:0000256" key="4">
    <source>
        <dbReference type="ARBA" id="ARBA00022553"/>
    </source>
</evidence>
<comment type="catalytic activity">
    <reaction evidence="1">
        <text>ATP + protein L-histidine = ADP + protein N-phospho-L-histidine.</text>
        <dbReference type="EC" id="2.7.13.3"/>
    </reaction>
</comment>
<evidence type="ECO:0000256" key="10">
    <source>
        <dbReference type="ARBA" id="ARBA00022989"/>
    </source>
</evidence>
<dbReference type="NCBIfam" id="TIGR00229">
    <property type="entry name" value="sensory_box"/>
    <property type="match status" value="5"/>
</dbReference>
<dbReference type="Pfam" id="PF02518">
    <property type="entry name" value="HATPase_c"/>
    <property type="match status" value="1"/>
</dbReference>
<feature type="domain" description="Histidine kinase" evidence="16">
    <location>
        <begin position="959"/>
        <end position="1182"/>
    </location>
</feature>
<dbReference type="SMART" id="SM00388">
    <property type="entry name" value="HisKA"/>
    <property type="match status" value="1"/>
</dbReference>
<evidence type="ECO:0000259" key="16">
    <source>
        <dbReference type="PROSITE" id="PS50109"/>
    </source>
</evidence>
<keyword evidence="9" id="KW-0067">ATP-binding</keyword>
<feature type="domain" description="PAS" evidence="18">
    <location>
        <begin position="416"/>
        <end position="471"/>
    </location>
</feature>
<feature type="domain" description="PAC" evidence="19">
    <location>
        <begin position="865"/>
        <end position="916"/>
    </location>
</feature>
<dbReference type="EC" id="2.7.13.3" evidence="3"/>
<accession>A0A1H6FHQ4</accession>
<dbReference type="PANTHER" id="PTHR43047">
    <property type="entry name" value="TWO-COMPONENT HISTIDINE PROTEIN KINASE"/>
    <property type="match status" value="1"/>
</dbReference>
<dbReference type="PROSITE" id="PS50112">
    <property type="entry name" value="PAS"/>
    <property type="match status" value="5"/>
</dbReference>
<evidence type="ECO:0000256" key="14">
    <source>
        <dbReference type="SAM" id="Coils"/>
    </source>
</evidence>
<dbReference type="InterPro" id="IPR035965">
    <property type="entry name" value="PAS-like_dom_sf"/>
</dbReference>
<gene>
    <name evidence="20" type="primary">luxQ_25</name>
    <name evidence="20" type="ORF">MBHS_04568</name>
</gene>
<feature type="modified residue" description="4-aspartylphosphate" evidence="13">
    <location>
        <position position="1258"/>
    </location>
</feature>
<dbReference type="InterPro" id="IPR004358">
    <property type="entry name" value="Sig_transdc_His_kin-like_C"/>
</dbReference>
<evidence type="ECO:0000259" key="19">
    <source>
        <dbReference type="PROSITE" id="PS50113"/>
    </source>
</evidence>
<dbReference type="Gene3D" id="3.30.450.20">
    <property type="entry name" value="PAS domain"/>
    <property type="match status" value="5"/>
</dbReference>
<feature type="transmembrane region" description="Helical" evidence="15">
    <location>
        <begin position="173"/>
        <end position="192"/>
    </location>
</feature>
<proteinExistence type="predicted"/>
<evidence type="ECO:0000256" key="5">
    <source>
        <dbReference type="ARBA" id="ARBA00022679"/>
    </source>
</evidence>
<dbReference type="PROSITE" id="PS50110">
    <property type="entry name" value="RESPONSE_REGULATORY"/>
    <property type="match status" value="1"/>
</dbReference>
<feature type="domain" description="Response regulatory" evidence="17">
    <location>
        <begin position="1209"/>
        <end position="1325"/>
    </location>
</feature>
<dbReference type="SMART" id="SM00086">
    <property type="entry name" value="PAC"/>
    <property type="match status" value="5"/>
</dbReference>
<dbReference type="InterPro" id="IPR003661">
    <property type="entry name" value="HisK_dim/P_dom"/>
</dbReference>
<evidence type="ECO:0000256" key="12">
    <source>
        <dbReference type="ARBA" id="ARBA00023136"/>
    </source>
</evidence>
<dbReference type="Pfam" id="PF08447">
    <property type="entry name" value="PAS_3"/>
    <property type="match status" value="3"/>
</dbReference>
<reference evidence="20 21" key="1">
    <citation type="submission" date="2016-10" db="EMBL/GenBank/DDBJ databases">
        <authorList>
            <person name="de Groot N.N."/>
        </authorList>
    </citation>
    <scope>NUCLEOTIDE SEQUENCE [LARGE SCALE GENOMIC DNA]</scope>
    <source>
        <strain evidence="20">MBHS1</strain>
    </source>
</reference>
<dbReference type="EMBL" id="FMSV02000556">
    <property type="protein sequence ID" value="SEH08676.1"/>
    <property type="molecule type" value="Genomic_DNA"/>
</dbReference>
<dbReference type="InterPro" id="IPR003594">
    <property type="entry name" value="HATPase_dom"/>
</dbReference>
<feature type="domain" description="PAC" evidence="19">
    <location>
        <begin position="349"/>
        <end position="401"/>
    </location>
</feature>
<dbReference type="CDD" id="cd00082">
    <property type="entry name" value="HisKA"/>
    <property type="match status" value="1"/>
</dbReference>
<dbReference type="SUPFAM" id="SSF52172">
    <property type="entry name" value="CheY-like"/>
    <property type="match status" value="1"/>
</dbReference>
<dbReference type="OrthoDB" id="9812358at2"/>
<dbReference type="RefSeq" id="WP_103922195.1">
    <property type="nucleotide sequence ID" value="NZ_FMSV02000556.1"/>
</dbReference>